<dbReference type="InterPro" id="IPR050678">
    <property type="entry name" value="DNA_Partitioning_ATPase"/>
</dbReference>
<name>A0ABX6KBZ0_SALCS</name>
<keyword evidence="3" id="KW-1185">Reference proteome</keyword>
<dbReference type="Pfam" id="PF01656">
    <property type="entry name" value="CbiA"/>
    <property type="match status" value="1"/>
</dbReference>
<sequence>MGKIFLLGSQKGGCGKSTLAINVAGWLLNKEADVILVDADPQGSAARWAQDRQENESIGNIPHVQASGNINQTLKDLASKYEYVVVDTAGRDSRELRTGMVVADIVISPSRPSQYDLDTLPHLTEVYLQAQDLNPNLRGYLVLNMSPTNPVIKEADDAREYLSDFPEFQLAETLIHDRKAFRDCIGEGKTVFEWRDPKARDEMERLMEEITNG</sequence>
<feature type="domain" description="CobQ/CobB/MinD/ParA nucleotide binding" evidence="1">
    <location>
        <begin position="9"/>
        <end position="191"/>
    </location>
</feature>
<dbReference type="InterPro" id="IPR002586">
    <property type="entry name" value="CobQ/CobB/MinD/ParA_Nub-bd_dom"/>
</dbReference>
<reference evidence="2 3" key="1">
    <citation type="submission" date="2020-03" db="EMBL/GenBank/DDBJ databases">
        <title>Genome mining reveals the biosynthetic pathways of PHA and ectoines of the halophilic strain Salinivibrio costicola M318 isolated from fermented shrimp paste.</title>
        <authorList>
            <person name="Doan T.V."/>
            <person name="Tran L.T."/>
            <person name="Trieu T.A."/>
            <person name="Nguyen Q.V."/>
            <person name="Quach T.N."/>
            <person name="Phi T.Q."/>
            <person name="Kumar S."/>
        </authorList>
    </citation>
    <scope>NUCLEOTIDE SEQUENCE [LARGE SCALE GENOMIC DNA]</scope>
    <source>
        <strain evidence="2 3">M318</strain>
        <plasmid evidence="2 3">pM138.2</plasmid>
    </source>
</reference>
<dbReference type="PIRSF" id="PIRSF009320">
    <property type="entry name" value="Nuc_binding_HP_1000"/>
    <property type="match status" value="1"/>
</dbReference>
<dbReference type="SUPFAM" id="SSF52540">
    <property type="entry name" value="P-loop containing nucleoside triphosphate hydrolases"/>
    <property type="match status" value="1"/>
</dbReference>
<gene>
    <name evidence="2" type="ORF">HBA18_16585</name>
</gene>
<dbReference type="PANTHER" id="PTHR13696">
    <property type="entry name" value="P-LOOP CONTAINING NUCLEOSIDE TRIPHOSPHATE HYDROLASE"/>
    <property type="match status" value="1"/>
</dbReference>
<dbReference type="RefSeq" id="WP_077641263.1">
    <property type="nucleotide sequence ID" value="NZ_CP050269.1"/>
</dbReference>
<dbReference type="InterPro" id="IPR027417">
    <property type="entry name" value="P-loop_NTPase"/>
</dbReference>
<accession>A0ABX6KBZ0</accession>
<dbReference type="EMBL" id="CP050269">
    <property type="protein sequence ID" value="QIR08045.1"/>
    <property type="molecule type" value="Genomic_DNA"/>
</dbReference>
<proteinExistence type="predicted"/>
<keyword evidence="2" id="KW-0614">Plasmid</keyword>
<dbReference type="PANTHER" id="PTHR13696:SF96">
    <property type="entry name" value="COBQ_COBB_MIND_PARA NUCLEOTIDE BINDING DOMAIN-CONTAINING PROTEIN"/>
    <property type="match status" value="1"/>
</dbReference>
<dbReference type="Gene3D" id="3.40.50.300">
    <property type="entry name" value="P-loop containing nucleotide triphosphate hydrolases"/>
    <property type="match status" value="1"/>
</dbReference>
<dbReference type="CDD" id="cd02042">
    <property type="entry name" value="ParAB_family"/>
    <property type="match status" value="1"/>
</dbReference>
<evidence type="ECO:0000313" key="3">
    <source>
        <dbReference type="Proteomes" id="UP000501408"/>
    </source>
</evidence>
<protein>
    <submittedName>
        <fullName evidence="2">AAA family ATPase</fullName>
    </submittedName>
</protein>
<evidence type="ECO:0000259" key="1">
    <source>
        <dbReference type="Pfam" id="PF01656"/>
    </source>
</evidence>
<organism evidence="2 3">
    <name type="scientific">Salinivibrio costicola</name>
    <name type="common">Vibrio costicola</name>
    <dbReference type="NCBI Taxonomy" id="51367"/>
    <lineage>
        <taxon>Bacteria</taxon>
        <taxon>Pseudomonadati</taxon>
        <taxon>Pseudomonadota</taxon>
        <taxon>Gammaproteobacteria</taxon>
        <taxon>Vibrionales</taxon>
        <taxon>Vibrionaceae</taxon>
        <taxon>Salinivibrio</taxon>
    </lineage>
</organism>
<evidence type="ECO:0000313" key="2">
    <source>
        <dbReference type="EMBL" id="QIR08045.1"/>
    </source>
</evidence>
<geneLocation type="plasmid" evidence="2 3">
    <name>pM138.2</name>
</geneLocation>
<dbReference type="Proteomes" id="UP000501408">
    <property type="component" value="Plasmid pM138.2"/>
</dbReference>